<dbReference type="PANTHER" id="PTHR16057:SF1">
    <property type="entry name" value="PROTEIN LINES HOMOLOG 1"/>
    <property type="match status" value="1"/>
</dbReference>
<dbReference type="FunCoup" id="B9S8N4">
    <property type="interactions" value="895"/>
</dbReference>
<dbReference type="eggNOG" id="ENOG502QPY8">
    <property type="taxonomic scope" value="Eukaryota"/>
</dbReference>
<organism evidence="1 2">
    <name type="scientific">Ricinus communis</name>
    <name type="common">Castor bean</name>
    <dbReference type="NCBI Taxonomy" id="3988"/>
    <lineage>
        <taxon>Eukaryota</taxon>
        <taxon>Viridiplantae</taxon>
        <taxon>Streptophyta</taxon>
        <taxon>Embryophyta</taxon>
        <taxon>Tracheophyta</taxon>
        <taxon>Spermatophyta</taxon>
        <taxon>Magnoliopsida</taxon>
        <taxon>eudicotyledons</taxon>
        <taxon>Gunneridae</taxon>
        <taxon>Pentapetalae</taxon>
        <taxon>rosids</taxon>
        <taxon>fabids</taxon>
        <taxon>Malpighiales</taxon>
        <taxon>Euphorbiaceae</taxon>
        <taxon>Acalyphoideae</taxon>
        <taxon>Acalypheae</taxon>
        <taxon>Ricinus</taxon>
    </lineage>
</organism>
<evidence type="ECO:0008006" key="3">
    <source>
        <dbReference type="Google" id="ProtNLM"/>
    </source>
</evidence>
<name>B9S8N4_RICCO</name>
<dbReference type="InterPro" id="IPR024875">
    <property type="entry name" value="Protein_Lines"/>
</dbReference>
<dbReference type="InterPro" id="IPR016024">
    <property type="entry name" value="ARM-type_fold"/>
</dbReference>
<evidence type="ECO:0000313" key="2">
    <source>
        <dbReference type="Proteomes" id="UP000008311"/>
    </source>
</evidence>
<proteinExistence type="predicted"/>
<dbReference type="PANTHER" id="PTHR16057">
    <property type="entry name" value="WINS1, 2 PROTEIN"/>
    <property type="match status" value="1"/>
</dbReference>
<reference evidence="2" key="1">
    <citation type="journal article" date="2010" name="Nat. Biotechnol.">
        <title>Draft genome sequence of the oilseed species Ricinus communis.</title>
        <authorList>
            <person name="Chan A.P."/>
            <person name="Crabtree J."/>
            <person name="Zhao Q."/>
            <person name="Lorenzi H."/>
            <person name="Orvis J."/>
            <person name="Puiu D."/>
            <person name="Melake-Berhan A."/>
            <person name="Jones K.M."/>
            <person name="Redman J."/>
            <person name="Chen G."/>
            <person name="Cahoon E.B."/>
            <person name="Gedil M."/>
            <person name="Stanke M."/>
            <person name="Haas B.J."/>
            <person name="Wortman J.R."/>
            <person name="Fraser-Liggett C.M."/>
            <person name="Ravel J."/>
            <person name="Rabinowicz P.D."/>
        </authorList>
    </citation>
    <scope>NUCLEOTIDE SEQUENCE [LARGE SCALE GENOMIC DNA]</scope>
    <source>
        <strain evidence="2">cv. Hale</strain>
    </source>
</reference>
<gene>
    <name evidence="1" type="ORF">RCOM_0603120</name>
</gene>
<keyword evidence="2" id="KW-1185">Reference proteome</keyword>
<dbReference type="AlphaFoldDB" id="B9S8N4"/>
<dbReference type="InParanoid" id="B9S8N4"/>
<protein>
    <recommendedName>
        <fullName evidence="3">Protein Lines C-terminal domain-containing protein</fullName>
    </recommendedName>
</protein>
<dbReference type="STRING" id="3988.B9S8N4"/>
<evidence type="ECO:0000313" key="1">
    <source>
        <dbReference type="EMBL" id="EEF40037.1"/>
    </source>
</evidence>
<accession>B9S8N4</accession>
<dbReference type="Proteomes" id="UP000008311">
    <property type="component" value="Unassembled WGS sequence"/>
</dbReference>
<dbReference type="EMBL" id="EQ973892">
    <property type="protein sequence ID" value="EEF40037.1"/>
    <property type="molecule type" value="Genomic_DNA"/>
</dbReference>
<dbReference type="SUPFAM" id="SSF48371">
    <property type="entry name" value="ARM repeat"/>
    <property type="match status" value="1"/>
</dbReference>
<sequence length="535" mass="61238">MSREWRLSNLCHLEPDVIYLTKDKEEDLLIVLSQLFREIQTIKRELDCDSDEEDKKLWGGLELHHEDHNCLIKILADLVTLLTVESQFVPHLVGNILLVVSEFVAASGSEWNSFIHSLFICLELAISNVLSHTLPPSTNGAGYSKYDSSSFVVLKSRLVNANWSAAAAIIRVLRNILKYLKQEADDELREAYFGSVHSFLSNVPCDFMDEIQVSQSSETKESDAQNNHFMDALFLKNVGEQQKKIVFLGNFIQLLCSLVEQSCDVEVKVGSQDHHPVLCLITSFVPKVVSCCLGGQGNCVSASVSQYFRHKLLMLMLRLSYQTCLDYFTLISWLQLLHDYFEVLLWKPIIKLEFPQDESLEDSPFLSSLSDGDIHGINSHHLQRWAILLFLRCCFGLISLTRDKSKKCTCGTLNCCSGYSISDMDCCGRKKGFLEIYKWLQGHFPIDMSVGQEMYFEKCIGFTFSFLQLYMHEDDVLFKVLLQLLSINSCLEQLLNRVKWTSEDVKEDILFHISHIFNPVYLFHLFLAEASLLHF</sequence>